<protein>
    <submittedName>
        <fullName evidence="5">Winged helix-turn-helix transcriptional regulator</fullName>
    </submittedName>
</protein>
<evidence type="ECO:0000256" key="3">
    <source>
        <dbReference type="ARBA" id="ARBA00023163"/>
    </source>
</evidence>
<dbReference type="InterPro" id="IPR036388">
    <property type="entry name" value="WH-like_DNA-bd_sf"/>
</dbReference>
<evidence type="ECO:0000256" key="1">
    <source>
        <dbReference type="ARBA" id="ARBA00023015"/>
    </source>
</evidence>
<dbReference type="SUPFAM" id="SSF55718">
    <property type="entry name" value="SCP-like"/>
    <property type="match status" value="1"/>
</dbReference>
<dbReference type="InterPro" id="IPR002577">
    <property type="entry name" value="HTH_HxlR"/>
</dbReference>
<keyword evidence="2" id="KW-0238">DNA-binding</keyword>
<name>A0ABP3TBA6_9GAMM</name>
<dbReference type="RefSeq" id="WP_343800426.1">
    <property type="nucleotide sequence ID" value="NZ_BAAAET010000001.1"/>
</dbReference>
<feature type="domain" description="HTH hxlR-type" evidence="4">
    <location>
        <begin position="8"/>
        <end position="105"/>
    </location>
</feature>
<dbReference type="PANTHER" id="PTHR33204">
    <property type="entry name" value="TRANSCRIPTIONAL REGULATOR, MARR FAMILY"/>
    <property type="match status" value="1"/>
</dbReference>
<gene>
    <name evidence="5" type="ORF">GCM10009104_00280</name>
</gene>
<comment type="caution">
    <text evidence="5">The sequence shown here is derived from an EMBL/GenBank/DDBJ whole genome shotgun (WGS) entry which is preliminary data.</text>
</comment>
<evidence type="ECO:0000256" key="2">
    <source>
        <dbReference type="ARBA" id="ARBA00023125"/>
    </source>
</evidence>
<dbReference type="Gene3D" id="3.30.1050.10">
    <property type="entry name" value="SCP2 sterol-binding domain"/>
    <property type="match status" value="1"/>
</dbReference>
<dbReference type="Proteomes" id="UP001499915">
    <property type="component" value="Unassembled WGS sequence"/>
</dbReference>
<keyword evidence="3" id="KW-0804">Transcription</keyword>
<accession>A0ABP3TBA6</accession>
<dbReference type="SUPFAM" id="SSF46785">
    <property type="entry name" value="Winged helix' DNA-binding domain"/>
    <property type="match status" value="1"/>
</dbReference>
<organism evidence="5 6">
    <name type="scientific">Marinobacterium maritimum</name>
    <dbReference type="NCBI Taxonomy" id="500162"/>
    <lineage>
        <taxon>Bacteria</taxon>
        <taxon>Pseudomonadati</taxon>
        <taxon>Pseudomonadota</taxon>
        <taxon>Gammaproteobacteria</taxon>
        <taxon>Oceanospirillales</taxon>
        <taxon>Oceanospirillaceae</taxon>
        <taxon>Marinobacterium</taxon>
    </lineage>
</organism>
<proteinExistence type="predicted"/>
<reference evidence="6" key="1">
    <citation type="journal article" date="2019" name="Int. J. Syst. Evol. Microbiol.">
        <title>The Global Catalogue of Microorganisms (GCM) 10K type strain sequencing project: providing services to taxonomists for standard genome sequencing and annotation.</title>
        <authorList>
            <consortium name="The Broad Institute Genomics Platform"/>
            <consortium name="The Broad Institute Genome Sequencing Center for Infectious Disease"/>
            <person name="Wu L."/>
            <person name="Ma J."/>
        </authorList>
    </citation>
    <scope>NUCLEOTIDE SEQUENCE [LARGE SCALE GENOMIC DNA]</scope>
    <source>
        <strain evidence="6">JCM 15134</strain>
    </source>
</reference>
<keyword evidence="1" id="KW-0805">Transcription regulation</keyword>
<keyword evidence="6" id="KW-1185">Reference proteome</keyword>
<dbReference type="InterPro" id="IPR036527">
    <property type="entry name" value="SCP2_sterol-bd_dom_sf"/>
</dbReference>
<evidence type="ECO:0000313" key="6">
    <source>
        <dbReference type="Proteomes" id="UP001499915"/>
    </source>
</evidence>
<sequence>MLKYGQFCPVAKATEILGEKWTLLILRELLLGATRFSQLQKGLSRISPTVLNKRLQSLQEAGLIIRRCVPDQRGSEYQLTTAGRELYPIIMQIAEWGMRWARGQMSDDELDVELLMNNVQSRIDPEQLPGGRTIVHFHYTDLQRYNHWWIKVDGRDVDLCIDNPGVDVDVNITTDLRTMTEVWLGDISIRKARDTGKLKIVAPSAYTRNLRAWLGLYCLADVRPMTPVKTGV</sequence>
<dbReference type="PROSITE" id="PS51118">
    <property type="entry name" value="HTH_HXLR"/>
    <property type="match status" value="1"/>
</dbReference>
<dbReference type="Pfam" id="PF01638">
    <property type="entry name" value="HxlR"/>
    <property type="match status" value="1"/>
</dbReference>
<dbReference type="InterPro" id="IPR036390">
    <property type="entry name" value="WH_DNA-bd_sf"/>
</dbReference>
<evidence type="ECO:0000259" key="4">
    <source>
        <dbReference type="PROSITE" id="PS51118"/>
    </source>
</evidence>
<dbReference type="Gene3D" id="1.10.10.10">
    <property type="entry name" value="Winged helix-like DNA-binding domain superfamily/Winged helix DNA-binding domain"/>
    <property type="match status" value="1"/>
</dbReference>
<evidence type="ECO:0000313" key="5">
    <source>
        <dbReference type="EMBL" id="GAA0679998.1"/>
    </source>
</evidence>
<dbReference type="EMBL" id="BAAAET010000001">
    <property type="protein sequence ID" value="GAA0679998.1"/>
    <property type="molecule type" value="Genomic_DNA"/>
</dbReference>
<dbReference type="PANTHER" id="PTHR33204:SF18">
    <property type="entry name" value="TRANSCRIPTIONAL REGULATORY PROTEIN"/>
    <property type="match status" value="1"/>
</dbReference>